<comment type="caution">
    <text evidence="16">The sequence shown here is derived from an EMBL/GenBank/DDBJ whole genome shotgun (WGS) entry which is preliminary data.</text>
</comment>
<keyword evidence="17" id="KW-1185">Reference proteome</keyword>
<evidence type="ECO:0000256" key="10">
    <source>
        <dbReference type="ARBA" id="ARBA00023136"/>
    </source>
</evidence>
<feature type="domain" description="EGF-like" evidence="14">
    <location>
        <begin position="761"/>
        <end position="802"/>
    </location>
</feature>
<evidence type="ECO:0000256" key="12">
    <source>
        <dbReference type="ARBA" id="ARBA00023180"/>
    </source>
</evidence>
<proteinExistence type="inferred from homology"/>
<keyword evidence="11" id="KW-1015">Disulfide bond</keyword>
<dbReference type="Pfam" id="PF07645">
    <property type="entry name" value="EGF_CA"/>
    <property type="match status" value="5"/>
</dbReference>
<keyword evidence="7" id="KW-0732">Signal</keyword>
<dbReference type="AlphaFoldDB" id="A0A2T7PRF9"/>
<dbReference type="Pfam" id="PF12662">
    <property type="entry name" value="cEGF"/>
    <property type="match status" value="1"/>
</dbReference>
<dbReference type="InterPro" id="IPR052235">
    <property type="entry name" value="Nephronectin_domain"/>
</dbReference>
<evidence type="ECO:0008006" key="18">
    <source>
        <dbReference type="Google" id="ProtNLM"/>
    </source>
</evidence>
<dbReference type="GO" id="GO:0005509">
    <property type="term" value="F:calcium ion binding"/>
    <property type="evidence" value="ECO:0007669"/>
    <property type="project" value="InterPro"/>
</dbReference>
<dbReference type="Pfam" id="PF23263">
    <property type="entry name" value="C8-3_MUC4"/>
    <property type="match status" value="1"/>
</dbReference>
<dbReference type="InterPro" id="IPR018097">
    <property type="entry name" value="EGF_Ca-bd_CS"/>
</dbReference>
<evidence type="ECO:0000256" key="4">
    <source>
        <dbReference type="ARBA" id="ARBA00022530"/>
    </source>
</evidence>
<keyword evidence="8" id="KW-0677">Repeat</keyword>
<dbReference type="PROSITE" id="PS01187">
    <property type="entry name" value="EGF_CA"/>
    <property type="match status" value="4"/>
</dbReference>
<evidence type="ECO:0000256" key="8">
    <source>
        <dbReference type="ARBA" id="ARBA00022737"/>
    </source>
</evidence>
<dbReference type="EMBL" id="PZQS01000002">
    <property type="protein sequence ID" value="PVD36012.1"/>
    <property type="molecule type" value="Genomic_DNA"/>
</dbReference>
<evidence type="ECO:0000259" key="14">
    <source>
        <dbReference type="PROSITE" id="PS50026"/>
    </source>
</evidence>
<protein>
    <recommendedName>
        <fullName evidence="18">Mucin-like protein</fullName>
    </recommendedName>
</protein>
<dbReference type="InterPro" id="IPR009030">
    <property type="entry name" value="Growth_fac_rcpt_cys_sf"/>
</dbReference>
<dbReference type="InterPro" id="IPR026823">
    <property type="entry name" value="cEGF"/>
</dbReference>
<dbReference type="PROSITE" id="PS00022">
    <property type="entry name" value="EGF_1"/>
    <property type="match status" value="1"/>
</dbReference>
<dbReference type="GO" id="GO:0016020">
    <property type="term" value="C:membrane"/>
    <property type="evidence" value="ECO:0007669"/>
    <property type="project" value="UniProtKB-SubCell"/>
</dbReference>
<dbReference type="PANTHER" id="PTHR24050:SF28">
    <property type="entry name" value="UROMODULIN-LIKE"/>
    <property type="match status" value="1"/>
</dbReference>
<dbReference type="InterPro" id="IPR000152">
    <property type="entry name" value="EGF-type_Asp/Asn_hydroxyl_site"/>
</dbReference>
<dbReference type="SMART" id="SM00179">
    <property type="entry name" value="EGF_CA"/>
    <property type="match status" value="8"/>
</dbReference>
<keyword evidence="12" id="KW-0325">Glycoprotein</keyword>
<dbReference type="PROSITE" id="PS00010">
    <property type="entry name" value="ASX_HYDROXYL"/>
    <property type="match status" value="3"/>
</dbReference>
<dbReference type="InterPro" id="IPR001846">
    <property type="entry name" value="VWF_type-D"/>
</dbReference>
<dbReference type="Gene3D" id="2.10.25.10">
    <property type="entry name" value="Laminin"/>
    <property type="match status" value="7"/>
</dbReference>
<comment type="caution">
    <text evidence="13">Lacks conserved residue(s) required for the propagation of feature annotation.</text>
</comment>
<feature type="domain" description="VWFD" evidence="15">
    <location>
        <begin position="88"/>
        <end position="289"/>
    </location>
</feature>
<dbReference type="FunFam" id="2.10.25.10:FF:000005">
    <property type="entry name" value="Fibrillin 2"/>
    <property type="match status" value="1"/>
</dbReference>
<keyword evidence="9" id="KW-1133">Transmembrane helix</keyword>
<keyword evidence="6" id="KW-0812">Transmembrane</keyword>
<dbReference type="FunFam" id="2.10.25.10:FF:000017">
    <property type="entry name" value="latent-transforming growth factor beta-binding protein 4 isoform X1"/>
    <property type="match status" value="1"/>
</dbReference>
<dbReference type="InterPro" id="IPR049883">
    <property type="entry name" value="NOTCH1_EGF-like"/>
</dbReference>
<feature type="domain" description="EGF-like" evidence="14">
    <location>
        <begin position="588"/>
        <end position="628"/>
    </location>
</feature>
<dbReference type="PROSITE" id="PS51233">
    <property type="entry name" value="VWFD"/>
    <property type="match status" value="1"/>
</dbReference>
<evidence type="ECO:0000256" key="7">
    <source>
        <dbReference type="ARBA" id="ARBA00022729"/>
    </source>
</evidence>
<dbReference type="OrthoDB" id="5966313at2759"/>
<organism evidence="16 17">
    <name type="scientific">Pomacea canaliculata</name>
    <name type="common">Golden apple snail</name>
    <dbReference type="NCBI Taxonomy" id="400727"/>
    <lineage>
        <taxon>Eukaryota</taxon>
        <taxon>Metazoa</taxon>
        <taxon>Spiralia</taxon>
        <taxon>Lophotrochozoa</taxon>
        <taxon>Mollusca</taxon>
        <taxon>Gastropoda</taxon>
        <taxon>Caenogastropoda</taxon>
        <taxon>Architaenioglossa</taxon>
        <taxon>Ampullarioidea</taxon>
        <taxon>Ampullariidae</taxon>
        <taxon>Pomacea</taxon>
    </lineage>
</organism>
<dbReference type="InterPro" id="IPR000742">
    <property type="entry name" value="EGF"/>
</dbReference>
<dbReference type="STRING" id="400727.A0A2T7PRF9"/>
<evidence type="ECO:0000256" key="2">
    <source>
        <dbReference type="ARBA" id="ARBA00004498"/>
    </source>
</evidence>
<evidence type="ECO:0000259" key="15">
    <source>
        <dbReference type="PROSITE" id="PS51233"/>
    </source>
</evidence>
<keyword evidence="5 13" id="KW-0245">EGF-like domain</keyword>
<dbReference type="SUPFAM" id="SSF57184">
    <property type="entry name" value="Growth factor receptor domain"/>
    <property type="match status" value="2"/>
</dbReference>
<evidence type="ECO:0000256" key="5">
    <source>
        <dbReference type="ARBA" id="ARBA00022536"/>
    </source>
</evidence>
<evidence type="ECO:0000256" key="6">
    <source>
        <dbReference type="ARBA" id="ARBA00022692"/>
    </source>
</evidence>
<keyword evidence="4" id="KW-0964">Secreted</keyword>
<accession>A0A2T7PRF9</accession>
<evidence type="ECO:0000313" key="17">
    <source>
        <dbReference type="Proteomes" id="UP000245119"/>
    </source>
</evidence>
<comment type="similarity">
    <text evidence="3">Belongs to the fibulin family.</text>
</comment>
<dbReference type="InterPro" id="IPR056619">
    <property type="entry name" value="C8-3_MUC4"/>
</dbReference>
<evidence type="ECO:0000256" key="9">
    <source>
        <dbReference type="ARBA" id="ARBA00022989"/>
    </source>
</evidence>
<evidence type="ECO:0000256" key="1">
    <source>
        <dbReference type="ARBA" id="ARBA00004370"/>
    </source>
</evidence>
<comment type="subcellular location">
    <subcellularLocation>
        <location evidence="1">Membrane</location>
    </subcellularLocation>
    <subcellularLocation>
        <location evidence="2">Secreted</location>
        <location evidence="2">Extracellular space</location>
        <location evidence="2">Extracellular matrix</location>
    </subcellularLocation>
</comment>
<dbReference type="Proteomes" id="UP000245119">
    <property type="component" value="Linkage Group LG2"/>
</dbReference>
<feature type="domain" description="EGF-like" evidence="14">
    <location>
        <begin position="810"/>
        <end position="849"/>
    </location>
</feature>
<dbReference type="SMART" id="SM00216">
    <property type="entry name" value="VWD"/>
    <property type="match status" value="1"/>
</dbReference>
<dbReference type="InterPro" id="IPR001881">
    <property type="entry name" value="EGF-like_Ca-bd_dom"/>
</dbReference>
<evidence type="ECO:0000256" key="11">
    <source>
        <dbReference type="ARBA" id="ARBA00023157"/>
    </source>
</evidence>
<evidence type="ECO:0000256" key="3">
    <source>
        <dbReference type="ARBA" id="ARBA00006127"/>
    </source>
</evidence>
<dbReference type="SMART" id="SM00181">
    <property type="entry name" value="EGF"/>
    <property type="match status" value="11"/>
</dbReference>
<keyword evidence="10" id="KW-0472">Membrane</keyword>
<dbReference type="CDD" id="cd00054">
    <property type="entry name" value="EGF_CA"/>
    <property type="match status" value="4"/>
</dbReference>
<keyword evidence="4" id="KW-0272">Extracellular matrix</keyword>
<dbReference type="SUPFAM" id="SSF57196">
    <property type="entry name" value="EGF/Laminin"/>
    <property type="match status" value="2"/>
</dbReference>
<sequence length="1034" mass="112761">MSGCLITQECCYSTDPLKPQQMDMLITSRPFAGASLAYNPLIFEQTDLYETEDRLAHVACCLNSPDRFCRRFYQLRPVGDCDPNPALGWSPLYGDPHVTALDGRQYIFNGLGEFTMATVRTAHVSFTLQARTQRAELRPGTPTNGTVFTAVGAEENGVRVFLQIDPNTNTTLILFANNIDYTRQLQQEGDNFVLDHEGVMIVQDNNTCVVTFPSGIGLQISVSMKALAIGVSFPTMFRNMTKGLLGNFNGDNTDDFVLPGGQVLRNNLTEKQILSMFCLQWAVDNSSTVMRYEARMGPKDYNHPEFQPVFLDELDALVRREAEGLCGTKNLPCIYDFLATGNKDFALSTADQQKLSDDLMKQSKNSLPSVKVPAAAYVSVGVQKTVFINGSDPDVNDRLTYRIVDDAKGAVNINSSSGAITIFLKTLDPIKIQVYVVDEVGGQSTVESLPLVVCSGCEGHGLCNESDPRDVSGDSYFQYAVCQCQPAWTGNNCELDKDGCSDNPCHPLQTCADVPASQQGSSDVGYRCSDCPPGFSSRNGSQDCIDIDECGNSSLHKCDMKCHNTYGGYECSCQEGFRLSTDGRTCADVNECLESTHDCRQVCNNTEGGYLCECEPGYSYDEITKDCIMDSSLSGVCQASGCSQGCSVATDPSSSSSIPLCFCYQGYDLDPRDNATCVDRDECRDKVCDQVCNNTAGGFSCSCYDGFALNKDERTCSACPYLKYGPECRETCTCSGRSVACHPVRGCVCQDGWTGKSCEEDVDECAENPDVCGTQKRCVNNKGSYSCVCRPGYATTDDGVCQGTEYDDGNINECSTSNPCSEQEDCTNIPGGFYCTCKVGYIKIGSNCTDIDECKLNISDCQQECVNVPGYFNCDCKYGYRLTADRDIVLKSAPMVHTDRTVLKSAHAVKVQNSVTSHPVVCVAMVGKGTNVDECASHETNKCKQRCDNTAGSYRCSCSAAGYILNNDGFTCKGQRTCAQRERFRKITKLLYKPTLAHHGSDVQLSSLSSSCLQQQALNSFLIKVVGKSGGERR</sequence>
<reference evidence="16 17" key="1">
    <citation type="submission" date="2018-04" db="EMBL/GenBank/DDBJ databases">
        <title>The genome of golden apple snail Pomacea canaliculata provides insight into stress tolerance and invasive adaptation.</title>
        <authorList>
            <person name="Liu C."/>
            <person name="Liu B."/>
            <person name="Ren Y."/>
            <person name="Zhang Y."/>
            <person name="Wang H."/>
            <person name="Li S."/>
            <person name="Jiang F."/>
            <person name="Yin L."/>
            <person name="Zhang G."/>
            <person name="Qian W."/>
            <person name="Fan W."/>
        </authorList>
    </citation>
    <scope>NUCLEOTIDE SEQUENCE [LARGE SCALE GENOMIC DNA]</scope>
    <source>
        <strain evidence="16">SZHN2017</strain>
        <tissue evidence="16">Muscle</tissue>
    </source>
</reference>
<evidence type="ECO:0000313" key="16">
    <source>
        <dbReference type="EMBL" id="PVD36012.1"/>
    </source>
</evidence>
<name>A0A2T7PRF9_POMCA</name>
<dbReference type="PROSITE" id="PS50026">
    <property type="entry name" value="EGF_3"/>
    <property type="match status" value="3"/>
</dbReference>
<dbReference type="Gene3D" id="2.90.20.10">
    <property type="entry name" value="Plasmodium vivax P25 domain"/>
    <property type="match status" value="1"/>
</dbReference>
<gene>
    <name evidence="16" type="ORF">C0Q70_02982</name>
</gene>
<evidence type="ECO:0000256" key="13">
    <source>
        <dbReference type="PROSITE-ProRule" id="PRU00076"/>
    </source>
</evidence>
<dbReference type="PANTHER" id="PTHR24050">
    <property type="entry name" value="PA14 DOMAIN-CONTAINING PROTEIN"/>
    <property type="match status" value="1"/>
</dbReference>
<dbReference type="PROSITE" id="PS01186">
    <property type="entry name" value="EGF_2"/>
    <property type="match status" value="5"/>
</dbReference>
<dbReference type="Pfam" id="PF00094">
    <property type="entry name" value="VWD"/>
    <property type="match status" value="1"/>
</dbReference>